<gene>
    <name evidence="1" type="ORF">GCM10009765_18270</name>
</gene>
<dbReference type="SUPFAM" id="SSF81901">
    <property type="entry name" value="HCP-like"/>
    <property type="match status" value="1"/>
</dbReference>
<evidence type="ECO:0008006" key="3">
    <source>
        <dbReference type="Google" id="ProtNLM"/>
    </source>
</evidence>
<dbReference type="InterPro" id="IPR050767">
    <property type="entry name" value="Sel1_AlgK"/>
</dbReference>
<dbReference type="Gene3D" id="1.25.40.10">
    <property type="entry name" value="Tetratricopeptide repeat domain"/>
    <property type="match status" value="2"/>
</dbReference>
<sequence length="359" mass="38794">MTGDEAQVRSLFQLATEKYEQAGDWMALARLLERTGHRDQAIDVLLSRATAGDPNAAVELAGVHERAGDLGQAEDVLRDFADHPAVAVLLAGLLERADRLDEAEKLWWHAFSLDSSAETYPPLVWRLDAAGRPSEAMSVLRKMVALGDTTAMLALARRLSRAGSGDEARELIGRAADLGDPAATHEWARCLENAGRPAEAERVVRRSPGRWWRLAAQAERADELDRAQKFTERAADAGDTASMHAVARMYESAGHPDAAKDQLRRAADAAALLALAGLDDVDLLEAAAETGDTAARYRYAAAVSEHPDPEVSLRKQALAGDPAARLELSAMLATAGRTEESDRVRILGLRLDGSTARPW</sequence>
<reference evidence="1 2" key="1">
    <citation type="journal article" date="2019" name="Int. J. Syst. Evol. Microbiol.">
        <title>The Global Catalogue of Microorganisms (GCM) 10K type strain sequencing project: providing services to taxonomists for standard genome sequencing and annotation.</title>
        <authorList>
            <consortium name="The Broad Institute Genomics Platform"/>
            <consortium name="The Broad Institute Genome Sequencing Center for Infectious Disease"/>
            <person name="Wu L."/>
            <person name="Ma J."/>
        </authorList>
    </citation>
    <scope>NUCLEOTIDE SEQUENCE [LARGE SCALE GENOMIC DNA]</scope>
    <source>
        <strain evidence="1 2">JCM 14718</strain>
    </source>
</reference>
<dbReference type="InterPro" id="IPR011990">
    <property type="entry name" value="TPR-like_helical_dom_sf"/>
</dbReference>
<name>A0ABN2GDP7_9ACTN</name>
<evidence type="ECO:0000313" key="2">
    <source>
        <dbReference type="Proteomes" id="UP001500618"/>
    </source>
</evidence>
<comment type="caution">
    <text evidence="1">The sequence shown here is derived from an EMBL/GenBank/DDBJ whole genome shotgun (WGS) entry which is preliminary data.</text>
</comment>
<evidence type="ECO:0000313" key="1">
    <source>
        <dbReference type="EMBL" id="GAA1669143.1"/>
    </source>
</evidence>
<accession>A0ABN2GDP7</accession>
<dbReference type="EMBL" id="BAAANY010000007">
    <property type="protein sequence ID" value="GAA1669143.1"/>
    <property type="molecule type" value="Genomic_DNA"/>
</dbReference>
<proteinExistence type="predicted"/>
<dbReference type="PANTHER" id="PTHR11102:SF160">
    <property type="entry name" value="ERAD-ASSOCIATED E3 UBIQUITIN-PROTEIN LIGASE COMPONENT HRD3"/>
    <property type="match status" value="1"/>
</dbReference>
<dbReference type="PANTHER" id="PTHR11102">
    <property type="entry name" value="SEL-1-LIKE PROTEIN"/>
    <property type="match status" value="1"/>
</dbReference>
<protein>
    <recommendedName>
        <fullName evidence="3">Tetratricopeptide repeat protein</fullName>
    </recommendedName>
</protein>
<dbReference type="RefSeq" id="WP_344308883.1">
    <property type="nucleotide sequence ID" value="NZ_BAAANY010000007.1"/>
</dbReference>
<organism evidence="1 2">
    <name type="scientific">Fodinicola feengrottensis</name>
    <dbReference type="NCBI Taxonomy" id="435914"/>
    <lineage>
        <taxon>Bacteria</taxon>
        <taxon>Bacillati</taxon>
        <taxon>Actinomycetota</taxon>
        <taxon>Actinomycetes</taxon>
        <taxon>Mycobacteriales</taxon>
        <taxon>Fodinicola</taxon>
    </lineage>
</organism>
<keyword evidence="2" id="KW-1185">Reference proteome</keyword>
<dbReference type="Proteomes" id="UP001500618">
    <property type="component" value="Unassembled WGS sequence"/>
</dbReference>